<organism evidence="4 5">
    <name type="scientific">Methylomonas koyamae</name>
    <dbReference type="NCBI Taxonomy" id="702114"/>
    <lineage>
        <taxon>Bacteria</taxon>
        <taxon>Pseudomonadati</taxon>
        <taxon>Pseudomonadota</taxon>
        <taxon>Gammaproteobacteria</taxon>
        <taxon>Methylococcales</taxon>
        <taxon>Methylococcaceae</taxon>
        <taxon>Methylomonas</taxon>
    </lineage>
</organism>
<feature type="binding site" evidence="2">
    <location>
        <position position="32"/>
    </location>
    <ligand>
        <name>Mg(2+)</name>
        <dbReference type="ChEBI" id="CHEBI:18420"/>
        <label>3</label>
    </ligand>
</feature>
<feature type="binding site" evidence="2">
    <location>
        <position position="210"/>
    </location>
    <ligand>
        <name>Mg(2+)</name>
        <dbReference type="ChEBI" id="CHEBI:18420"/>
        <label>3</label>
    </ligand>
</feature>
<feature type="binding site" evidence="2">
    <location>
        <begin position="123"/>
        <end position="124"/>
    </location>
    <ligand>
        <name>ATP</name>
        <dbReference type="ChEBI" id="CHEBI:30616"/>
    </ligand>
</feature>
<comment type="miscellaneous">
    <text evidence="2">Reaction mechanism of ThiL seems to utilize a direct, inline transfer of the gamma-phosphate of ATP to TMP rather than a phosphorylated enzyme intermediate.</text>
</comment>
<dbReference type="PANTHER" id="PTHR30270">
    <property type="entry name" value="THIAMINE-MONOPHOSPHATE KINASE"/>
    <property type="match status" value="1"/>
</dbReference>
<dbReference type="GO" id="GO:0009228">
    <property type="term" value="P:thiamine biosynthetic process"/>
    <property type="evidence" value="ECO:0007669"/>
    <property type="project" value="UniProtKB-KW"/>
</dbReference>
<dbReference type="GO" id="GO:0000287">
    <property type="term" value="F:magnesium ion binding"/>
    <property type="evidence" value="ECO:0007669"/>
    <property type="project" value="UniProtKB-UniRule"/>
</dbReference>
<dbReference type="GO" id="GO:0005524">
    <property type="term" value="F:ATP binding"/>
    <property type="evidence" value="ECO:0007669"/>
    <property type="project" value="UniProtKB-UniRule"/>
</dbReference>
<feature type="binding site" evidence="2">
    <location>
        <position position="32"/>
    </location>
    <ligand>
        <name>Mg(2+)</name>
        <dbReference type="ChEBI" id="CHEBI:18420"/>
        <label>4</label>
    </ligand>
</feature>
<dbReference type="STRING" id="702114.A1355_06525"/>
<keyword evidence="2" id="KW-0808">Transferase</keyword>
<keyword evidence="5" id="KW-1185">Reference proteome</keyword>
<keyword evidence="2" id="KW-0479">Metal-binding</keyword>
<protein>
    <recommendedName>
        <fullName evidence="2">Thiamine-monophosphate kinase</fullName>
        <shortName evidence="2">TMP kinase</shortName>
        <shortName evidence="2">Thiamine-phosphate kinase</shortName>
        <ecNumber evidence="2">2.7.4.16</ecNumber>
    </recommendedName>
</protein>
<evidence type="ECO:0000313" key="4">
    <source>
        <dbReference type="EMBL" id="OAI17975.1"/>
    </source>
</evidence>
<dbReference type="Proteomes" id="UP000077628">
    <property type="component" value="Unassembled WGS sequence"/>
</dbReference>
<dbReference type="UniPathway" id="UPA00060">
    <property type="reaction ID" value="UER00142"/>
</dbReference>
<feature type="binding site" evidence="2">
    <location>
        <position position="77"/>
    </location>
    <ligand>
        <name>Mg(2+)</name>
        <dbReference type="ChEBI" id="CHEBI:18420"/>
        <label>3</label>
    </ligand>
</feature>
<feature type="binding site" evidence="2">
    <location>
        <position position="56"/>
    </location>
    <ligand>
        <name>substrate</name>
    </ligand>
</feature>
<feature type="binding site" evidence="2">
    <location>
        <position position="261"/>
    </location>
    <ligand>
        <name>substrate</name>
    </ligand>
</feature>
<evidence type="ECO:0000259" key="3">
    <source>
        <dbReference type="Pfam" id="PF00586"/>
    </source>
</evidence>
<dbReference type="Gene3D" id="3.90.650.10">
    <property type="entry name" value="PurM-like C-terminal domain"/>
    <property type="match status" value="1"/>
</dbReference>
<dbReference type="HAMAP" id="MF_02128">
    <property type="entry name" value="TMP_kinase"/>
    <property type="match status" value="1"/>
</dbReference>
<gene>
    <name evidence="2" type="primary">thiL</name>
    <name evidence="4" type="ORF">A1355_06525</name>
</gene>
<sequence>MPERLGEFDLIRRYFAADAPRHPHNKLGIGDDCALMSLPPGQHLAITADTMVENVHFFADAAPEDLGHKLLAVNLSDLAAMGAEPFAVTLALTLPKVEPTWLEAFSRGFLTLARRFNVDLIGGDTTSGPLTLTVQAMGTVPSGAALTRSAANVGDFVYLSGPVGDAGLGLKIKQGYRCSFPEIPLRCFHRPEPRVELGLALRGIAHACIDISDGLAADLGHILTQSRVGACLDWAALAFSDAMDAYLAESGDWRLPLTAGDDYQLCFTVPPDRSAAIPAGCRKIGVIEVESGLRLRRAGSIELLEFTGYEHFL</sequence>
<feature type="binding site" evidence="2">
    <location>
        <position position="77"/>
    </location>
    <ligand>
        <name>Mg(2+)</name>
        <dbReference type="ChEBI" id="CHEBI:18420"/>
        <label>2</label>
    </ligand>
</feature>
<comment type="catalytic activity">
    <reaction evidence="2">
        <text>thiamine phosphate + ATP = thiamine diphosphate + ADP</text>
        <dbReference type="Rhea" id="RHEA:15913"/>
        <dbReference type="ChEBI" id="CHEBI:30616"/>
        <dbReference type="ChEBI" id="CHEBI:37575"/>
        <dbReference type="ChEBI" id="CHEBI:58937"/>
        <dbReference type="ChEBI" id="CHEBI:456216"/>
        <dbReference type="EC" id="2.7.4.16"/>
    </reaction>
</comment>
<dbReference type="PANTHER" id="PTHR30270:SF0">
    <property type="entry name" value="THIAMINE-MONOPHOSPHATE KINASE"/>
    <property type="match status" value="1"/>
</dbReference>
<feature type="binding site" evidence="2">
    <location>
        <position position="309"/>
    </location>
    <ligand>
        <name>substrate</name>
    </ligand>
</feature>
<keyword evidence="2" id="KW-0460">Magnesium</keyword>
<comment type="function">
    <text evidence="2">Catalyzes the ATP-dependent phosphorylation of thiamine-monophosphate (TMP) to form thiamine-pyrophosphate (TPP), the active form of vitamin B1.</text>
</comment>
<evidence type="ECO:0000256" key="2">
    <source>
        <dbReference type="HAMAP-Rule" id="MF_02128"/>
    </source>
</evidence>
<comment type="caution">
    <text evidence="2">Lacks conserved residue(s) required for the propagation of feature annotation.</text>
</comment>
<keyword evidence="2 4" id="KW-0418">Kinase</keyword>
<feature type="binding site" evidence="2">
    <location>
        <position position="77"/>
    </location>
    <ligand>
        <name>Mg(2+)</name>
        <dbReference type="ChEBI" id="CHEBI:18420"/>
        <label>4</label>
    </ligand>
</feature>
<dbReference type="Gene3D" id="3.30.1330.10">
    <property type="entry name" value="PurM-like, N-terminal domain"/>
    <property type="match status" value="1"/>
</dbReference>
<comment type="caution">
    <text evidence="4">The sequence shown here is derived from an EMBL/GenBank/DDBJ whole genome shotgun (WGS) entry which is preliminary data.</text>
</comment>
<dbReference type="NCBIfam" id="TIGR01379">
    <property type="entry name" value="thiL"/>
    <property type="match status" value="1"/>
</dbReference>
<feature type="binding site" evidence="2">
    <location>
        <position position="47"/>
    </location>
    <ligand>
        <name>Mg(2+)</name>
        <dbReference type="ChEBI" id="CHEBI:18420"/>
        <label>4</label>
    </ligand>
</feature>
<dbReference type="PIRSF" id="PIRSF005303">
    <property type="entry name" value="Thiam_monoph_kin"/>
    <property type="match status" value="1"/>
</dbReference>
<dbReference type="Pfam" id="PF00586">
    <property type="entry name" value="AIRS"/>
    <property type="match status" value="1"/>
</dbReference>
<feature type="binding site" evidence="2">
    <location>
        <position position="212"/>
    </location>
    <ligand>
        <name>ATP</name>
        <dbReference type="ChEBI" id="CHEBI:30616"/>
    </ligand>
</feature>
<dbReference type="OrthoDB" id="9802811at2"/>
<dbReference type="InterPro" id="IPR036921">
    <property type="entry name" value="PurM-like_N_sf"/>
</dbReference>
<dbReference type="AlphaFoldDB" id="A0A177NJB5"/>
<accession>A0A177NJB5</accession>
<feature type="domain" description="PurM-like N-terminal" evidence="3">
    <location>
        <begin position="30"/>
        <end position="140"/>
    </location>
</feature>
<keyword evidence="1 2" id="KW-0784">Thiamine biosynthesis</keyword>
<dbReference type="InterPro" id="IPR016188">
    <property type="entry name" value="PurM-like_N"/>
</dbReference>
<reference evidence="5" key="1">
    <citation type="submission" date="2016-03" db="EMBL/GenBank/DDBJ databases">
        <authorList>
            <person name="Heylen K."/>
            <person name="De Vos P."/>
            <person name="Vekeman B."/>
        </authorList>
    </citation>
    <scope>NUCLEOTIDE SEQUENCE [LARGE SCALE GENOMIC DNA]</scope>
    <source>
        <strain evidence="5">R-45383</strain>
    </source>
</reference>
<dbReference type="SUPFAM" id="SSF55326">
    <property type="entry name" value="PurM N-terminal domain-like"/>
    <property type="match status" value="1"/>
</dbReference>
<comment type="similarity">
    <text evidence="2">Belongs to the thiamine-monophosphate kinase family.</text>
</comment>
<keyword evidence="2" id="KW-0547">Nucleotide-binding</keyword>
<dbReference type="EMBL" id="LUUK01000173">
    <property type="protein sequence ID" value="OAI17975.1"/>
    <property type="molecule type" value="Genomic_DNA"/>
</dbReference>
<dbReference type="InterPro" id="IPR036676">
    <property type="entry name" value="PurM-like_C_sf"/>
</dbReference>
<name>A0A177NJB5_9GAMM</name>
<dbReference type="EC" id="2.7.4.16" evidence="2"/>
<dbReference type="SUPFAM" id="SSF56042">
    <property type="entry name" value="PurM C-terminal domain-like"/>
    <property type="match status" value="1"/>
</dbReference>
<keyword evidence="2" id="KW-0067">ATP-binding</keyword>
<comment type="pathway">
    <text evidence="2">Cofactor biosynthesis; thiamine diphosphate biosynthesis; thiamine diphosphate from thiamine phosphate: step 1/1.</text>
</comment>
<feature type="binding site" evidence="2">
    <location>
        <position position="49"/>
    </location>
    <ligand>
        <name>Mg(2+)</name>
        <dbReference type="ChEBI" id="CHEBI:18420"/>
        <label>2</label>
    </ligand>
</feature>
<feature type="binding site" evidence="2">
    <location>
        <position position="49"/>
    </location>
    <ligand>
        <name>Mg(2+)</name>
        <dbReference type="ChEBI" id="CHEBI:18420"/>
        <label>1</label>
    </ligand>
</feature>
<dbReference type="InterPro" id="IPR006283">
    <property type="entry name" value="ThiL-like"/>
</dbReference>
<dbReference type="GO" id="GO:0009030">
    <property type="term" value="F:thiamine-phosphate kinase activity"/>
    <property type="evidence" value="ECO:0007669"/>
    <property type="project" value="UniProtKB-UniRule"/>
</dbReference>
<evidence type="ECO:0000256" key="1">
    <source>
        <dbReference type="ARBA" id="ARBA00022977"/>
    </source>
</evidence>
<feature type="binding site" evidence="2">
    <location>
        <position position="148"/>
    </location>
    <ligand>
        <name>ATP</name>
        <dbReference type="ChEBI" id="CHEBI:30616"/>
    </ligand>
</feature>
<dbReference type="RefSeq" id="WP_064028959.1">
    <property type="nucleotide sequence ID" value="NZ_LUUK01000173.1"/>
</dbReference>
<proteinExistence type="inferred from homology"/>
<feature type="binding site" evidence="2">
    <location>
        <position position="124"/>
    </location>
    <ligand>
        <name>Mg(2+)</name>
        <dbReference type="ChEBI" id="CHEBI:18420"/>
        <label>1</label>
    </ligand>
</feature>
<dbReference type="GO" id="GO:0009229">
    <property type="term" value="P:thiamine diphosphate biosynthetic process"/>
    <property type="evidence" value="ECO:0007669"/>
    <property type="project" value="UniProtKB-UniRule"/>
</dbReference>
<feature type="binding site" evidence="2">
    <location>
        <position position="213"/>
    </location>
    <ligand>
        <name>Mg(2+)</name>
        <dbReference type="ChEBI" id="CHEBI:18420"/>
        <label>5</label>
    </ligand>
</feature>
<evidence type="ECO:0000313" key="5">
    <source>
        <dbReference type="Proteomes" id="UP000077628"/>
    </source>
</evidence>
<dbReference type="CDD" id="cd02194">
    <property type="entry name" value="ThiL"/>
    <property type="match status" value="1"/>
</dbReference>